<evidence type="ECO:0000313" key="1">
    <source>
        <dbReference type="EMBL" id="SLN18148.1"/>
    </source>
</evidence>
<dbReference type="Proteomes" id="UP000193061">
    <property type="component" value="Unassembled WGS sequence"/>
</dbReference>
<organism evidence="1 2">
    <name type="scientific">Roseovarius albus</name>
    <dbReference type="NCBI Taxonomy" id="1247867"/>
    <lineage>
        <taxon>Bacteria</taxon>
        <taxon>Pseudomonadati</taxon>
        <taxon>Pseudomonadota</taxon>
        <taxon>Alphaproteobacteria</taxon>
        <taxon>Rhodobacterales</taxon>
        <taxon>Roseobacteraceae</taxon>
        <taxon>Roseovarius</taxon>
    </lineage>
</organism>
<reference evidence="1 2" key="1">
    <citation type="submission" date="2017-03" db="EMBL/GenBank/DDBJ databases">
        <authorList>
            <person name="Afonso C.L."/>
            <person name="Miller P.J."/>
            <person name="Scott M.A."/>
            <person name="Spackman E."/>
            <person name="Goraichik I."/>
            <person name="Dimitrov K.M."/>
            <person name="Suarez D.L."/>
            <person name="Swayne D.E."/>
        </authorList>
    </citation>
    <scope>NUCLEOTIDE SEQUENCE [LARGE SCALE GENOMIC DNA]</scope>
    <source>
        <strain evidence="1 2">CECT 7450</strain>
    </source>
</reference>
<dbReference type="AlphaFoldDB" id="A0A1X6YE37"/>
<accession>A0A1X6YE37</accession>
<keyword evidence="2" id="KW-1185">Reference proteome</keyword>
<name>A0A1X6YE37_9RHOB</name>
<evidence type="ECO:0000313" key="2">
    <source>
        <dbReference type="Proteomes" id="UP000193061"/>
    </source>
</evidence>
<sequence>MIMQHAQIRFTYTTRVQPVPVVQSFTCAGGANV</sequence>
<gene>
    <name evidence="1" type="ORF">ROA7450_00573</name>
</gene>
<proteinExistence type="predicted"/>
<protein>
    <submittedName>
        <fullName evidence="1">Uncharacterized protein</fullName>
    </submittedName>
</protein>
<dbReference type="EMBL" id="FWFX01000002">
    <property type="protein sequence ID" value="SLN18148.1"/>
    <property type="molecule type" value="Genomic_DNA"/>
</dbReference>